<dbReference type="Proteomes" id="UP000011744">
    <property type="component" value="Unassembled WGS sequence"/>
</dbReference>
<accession>M3AAA3</accession>
<dbReference type="NCBIfam" id="NF006101">
    <property type="entry name" value="PRK08255.1"/>
    <property type="match status" value="1"/>
</dbReference>
<dbReference type="InterPro" id="IPR001155">
    <property type="entry name" value="OxRdtase_FMN_N"/>
</dbReference>
<organism evidence="3 4">
    <name type="scientific">Paramagnetospirillum caucaseum</name>
    <dbReference type="NCBI Taxonomy" id="1244869"/>
    <lineage>
        <taxon>Bacteria</taxon>
        <taxon>Pseudomonadati</taxon>
        <taxon>Pseudomonadota</taxon>
        <taxon>Alphaproteobacteria</taxon>
        <taxon>Rhodospirillales</taxon>
        <taxon>Magnetospirillaceae</taxon>
        <taxon>Paramagnetospirillum</taxon>
    </lineage>
</organism>
<name>M3AAA3_9PROT</name>
<dbReference type="InterPro" id="IPR044152">
    <property type="entry name" value="YqjM-like"/>
</dbReference>
<sequence length="750" mass="83545">MKIACIGGGPASLYFAILMKKQRPDATIRVIERNPANVTWGFGVVFSDATMANFADADPDSYREITDAFAHWDDIETHYMGHALVSRGHGFAGLSRLKLLQILEARALALGVEVIHDSNVTGIEEYRSWDLVVAGDGINSVVRDQHKEHFGVDIDLRPNKFIWLGTSRPFGAFTFFFRENEHGLFRSHCYQFEDGRSTFIIECTEDTWRRAGLDRADEAGSVAYCERLYAAELEGHRLISNNSIWRSFPRVRNRRWHHGNVVLMGDALHTAHFTIGSGTKLAMEDGIALAAALAANPTLETALDAFERERRPVVESLQRASQVSMEWFEQTERYHGRLEPIQFNFSMLTRSLRITYDNLRLRDPQYVDGIERWFAVQAAAQVGAAAPDRPTPPMFTPFQLRGMTLANRVVVSPMCMYSAEDGAIGDFHLVHLGSRAMGGAGLVIAEMTDVSPEGRITPGCAGLYKPEHAAAWKRVCNFVHANSQAKIAVQLGHAGRKGSTKLIWDGMDQPLEHGNWPVMGPSPIAYRPVNQVPKAMDRADMDKVVADFVHATRLAEEAGFDMVEVHFAHGYLLSTFLSPLTNRRTDEYGGSLENRMRFPLEVFRAVRAVWPADKPISVRISATDWAEGGFTPEDGVEVARRLKELGCDIIDVSAGQVVAEQKPVYGRLFQTPFADRIRLEAGIPTMTVGNVQSHADVNTILGAGRADLCVLARTHLYDPYWTRHAAAEQGYAMPWPRQYASIDGFVPRSG</sequence>
<dbReference type="STRING" id="1244869.H261_12261"/>
<gene>
    <name evidence="3" type="ORF">H261_12261</name>
</gene>
<dbReference type="GO" id="GO:0071949">
    <property type="term" value="F:FAD binding"/>
    <property type="evidence" value="ECO:0007669"/>
    <property type="project" value="InterPro"/>
</dbReference>
<dbReference type="PANTHER" id="PTHR43303:SF3">
    <property type="entry name" value="BLR3436 PROTEIN"/>
    <property type="match status" value="1"/>
</dbReference>
<dbReference type="GO" id="GO:0003959">
    <property type="term" value="F:NADPH dehydrogenase activity"/>
    <property type="evidence" value="ECO:0007669"/>
    <property type="project" value="InterPro"/>
</dbReference>
<keyword evidence="4" id="KW-1185">Reference proteome</keyword>
<comment type="caution">
    <text evidence="3">The sequence shown here is derived from an EMBL/GenBank/DDBJ whole genome shotgun (WGS) entry which is preliminary data.</text>
</comment>
<dbReference type="Gene3D" id="3.30.9.20">
    <property type="match status" value="1"/>
</dbReference>
<reference evidence="3 4" key="1">
    <citation type="journal article" date="2014" name="Genome Announc.">
        <title>Draft Genome Sequence of Magnetospirillum sp. Strain SO-1, a Freshwater Magnetotactic Bacterium Isolated from the Ol'khovka River, Russia.</title>
        <authorList>
            <person name="Grouzdev D.S."/>
            <person name="Dziuba M.V."/>
            <person name="Sukhacheva M.S."/>
            <person name="Mardanov A.V."/>
            <person name="Beletskiy A.V."/>
            <person name="Kuznetsov B.B."/>
            <person name="Skryabin K.G."/>
        </authorList>
    </citation>
    <scope>NUCLEOTIDE SEQUENCE [LARGE SCALE GENOMIC DNA]</scope>
    <source>
        <strain evidence="3 4">SO-1</strain>
    </source>
</reference>
<dbReference type="RefSeq" id="WP_008617863.1">
    <property type="nucleotide sequence ID" value="NZ_AONQ01000029.1"/>
</dbReference>
<evidence type="ECO:0000259" key="2">
    <source>
        <dbReference type="Pfam" id="PF01494"/>
    </source>
</evidence>
<dbReference type="InterPro" id="IPR036188">
    <property type="entry name" value="FAD/NAD-bd_sf"/>
</dbReference>
<dbReference type="GO" id="GO:0050661">
    <property type="term" value="F:NADP binding"/>
    <property type="evidence" value="ECO:0007669"/>
    <property type="project" value="InterPro"/>
</dbReference>
<dbReference type="Pfam" id="PF00724">
    <property type="entry name" value="Oxidored_FMN"/>
    <property type="match status" value="1"/>
</dbReference>
<dbReference type="eggNOG" id="COG1902">
    <property type="taxonomic scope" value="Bacteria"/>
</dbReference>
<dbReference type="InterPro" id="IPR013785">
    <property type="entry name" value="Aldolase_TIM"/>
</dbReference>
<dbReference type="Gene3D" id="3.50.50.60">
    <property type="entry name" value="FAD/NAD(P)-binding domain"/>
    <property type="match status" value="1"/>
</dbReference>
<dbReference type="SUPFAM" id="SSF51905">
    <property type="entry name" value="FAD/NAD(P)-binding domain"/>
    <property type="match status" value="1"/>
</dbReference>
<dbReference type="Gene3D" id="3.20.20.70">
    <property type="entry name" value="Aldolase class I"/>
    <property type="match status" value="1"/>
</dbReference>
<dbReference type="InterPro" id="IPR002938">
    <property type="entry name" value="FAD-bd"/>
</dbReference>
<feature type="domain" description="FAD-binding" evidence="2">
    <location>
        <begin position="130"/>
        <end position="319"/>
    </location>
</feature>
<dbReference type="PRINTS" id="PR00420">
    <property type="entry name" value="RNGMNOXGNASE"/>
</dbReference>
<dbReference type="EMBL" id="AONQ01000029">
    <property type="protein sequence ID" value="EME69688.1"/>
    <property type="molecule type" value="Genomic_DNA"/>
</dbReference>
<evidence type="ECO:0000259" key="1">
    <source>
        <dbReference type="Pfam" id="PF00724"/>
    </source>
</evidence>
<evidence type="ECO:0000313" key="4">
    <source>
        <dbReference type="Proteomes" id="UP000011744"/>
    </source>
</evidence>
<dbReference type="Pfam" id="PF01494">
    <property type="entry name" value="FAD_binding_3"/>
    <property type="match status" value="1"/>
</dbReference>
<dbReference type="eggNOG" id="COG0654">
    <property type="taxonomic scope" value="Bacteria"/>
</dbReference>
<feature type="domain" description="NADH:flavin oxidoreductase/NADH oxidase N-terminal" evidence="1">
    <location>
        <begin position="394"/>
        <end position="726"/>
    </location>
</feature>
<dbReference type="AlphaFoldDB" id="M3AAA3"/>
<dbReference type="SUPFAM" id="SSF51395">
    <property type="entry name" value="FMN-linked oxidoreductases"/>
    <property type="match status" value="1"/>
</dbReference>
<protein>
    <submittedName>
        <fullName evidence="3">Oxidoreductase</fullName>
    </submittedName>
</protein>
<dbReference type="CDD" id="cd02932">
    <property type="entry name" value="OYE_YqiM_FMN"/>
    <property type="match status" value="1"/>
</dbReference>
<evidence type="ECO:0000313" key="3">
    <source>
        <dbReference type="EMBL" id="EME69688.1"/>
    </source>
</evidence>
<dbReference type="PATRIC" id="fig|1244869.3.peg.2474"/>
<proteinExistence type="predicted"/>
<dbReference type="GO" id="GO:0010181">
    <property type="term" value="F:FMN binding"/>
    <property type="evidence" value="ECO:0007669"/>
    <property type="project" value="InterPro"/>
</dbReference>
<dbReference type="PANTHER" id="PTHR43303">
    <property type="entry name" value="NADPH DEHYDROGENASE C23G7.10C-RELATED"/>
    <property type="match status" value="1"/>
</dbReference>